<dbReference type="InterPro" id="IPR011009">
    <property type="entry name" value="Kinase-like_dom_sf"/>
</dbReference>
<dbReference type="PANTHER" id="PTHR11012:SF30">
    <property type="entry name" value="PROTEIN KINASE-LIKE DOMAIN-CONTAINING"/>
    <property type="match status" value="1"/>
</dbReference>
<dbReference type="EMBL" id="CP094669">
    <property type="protein sequence ID" value="UOG74860.1"/>
    <property type="molecule type" value="Genomic_DNA"/>
</dbReference>
<dbReference type="Pfam" id="PF01636">
    <property type="entry name" value="APH"/>
    <property type="match status" value="1"/>
</dbReference>
<dbReference type="PANTHER" id="PTHR11012">
    <property type="entry name" value="PROTEIN KINASE-LIKE DOMAIN-CONTAINING"/>
    <property type="match status" value="1"/>
</dbReference>
<dbReference type="InterPro" id="IPR002575">
    <property type="entry name" value="Aminoglycoside_PTrfase"/>
</dbReference>
<accession>A0ABY4CX61</accession>
<dbReference type="RefSeq" id="WP_243798510.1">
    <property type="nucleotide sequence ID" value="NZ_CP094669.1"/>
</dbReference>
<sequence>MNKQPETDLLAPAFLEAMLAAHAPHQTVRVLSVVPFPLDNSASILVTLTAGQSTKTIGHFGLTVTLDVDGERQVHDMVLKVKPNGREISAMLASLAVACGGELAAVYPSVATRTGFQHTHKRELEVCQLPAADPIVRIWGTYADDEAEVYCVLMEYLQDVTLLNSVMAPHAWTDQHLRTALTQLATWHARYLTTGASVPSWLDIPSAAYMQEMSPLWAALLTNAATHFPDLYTTERTELLRAAIQQIPSYWAWQANRPKTLIHNDLNPRNTCFKMQHNALHLCAYDWELATYQVPSYDVVELLCFVLTEDRYHLRHEYLEHYRQVLHNLTGHYADAAAFRREVGYAALDFGLHRLGLYLMAHAVSPYPFLPRVVNSYFDTLAQLLEPSWAQPVAVVEFQ</sequence>
<dbReference type="Gene3D" id="3.90.1200.10">
    <property type="match status" value="1"/>
</dbReference>
<protein>
    <submittedName>
        <fullName evidence="2">Aminoglycoside phosphotransferase family protein</fullName>
    </submittedName>
</protein>
<evidence type="ECO:0000313" key="2">
    <source>
        <dbReference type="EMBL" id="UOG74860.1"/>
    </source>
</evidence>
<name>A0ABY4CX61_9BACT</name>
<gene>
    <name evidence="2" type="ORF">MTX78_22440</name>
</gene>
<reference evidence="2 3" key="1">
    <citation type="submission" date="2022-03" db="EMBL/GenBank/DDBJ databases">
        <title>Hymenobactersp. isolated from the air.</title>
        <authorList>
            <person name="Won M."/>
            <person name="Kwon S.-W."/>
        </authorList>
    </citation>
    <scope>NUCLEOTIDE SEQUENCE [LARGE SCALE GENOMIC DNA]</scope>
    <source>
        <strain evidence="2 3">KACC 21982</strain>
    </source>
</reference>
<keyword evidence="3" id="KW-1185">Reference proteome</keyword>
<organism evidence="2 3">
    <name type="scientific">Hymenobacter tibetensis</name>
    <dbReference type="NCBI Taxonomy" id="497967"/>
    <lineage>
        <taxon>Bacteria</taxon>
        <taxon>Pseudomonadati</taxon>
        <taxon>Bacteroidota</taxon>
        <taxon>Cytophagia</taxon>
        <taxon>Cytophagales</taxon>
        <taxon>Hymenobacteraceae</taxon>
        <taxon>Hymenobacter</taxon>
    </lineage>
</organism>
<feature type="domain" description="Aminoglycoside phosphotransferase" evidence="1">
    <location>
        <begin position="121"/>
        <end position="325"/>
    </location>
</feature>
<dbReference type="SUPFAM" id="SSF56112">
    <property type="entry name" value="Protein kinase-like (PK-like)"/>
    <property type="match status" value="1"/>
</dbReference>
<evidence type="ECO:0000259" key="1">
    <source>
        <dbReference type="Pfam" id="PF01636"/>
    </source>
</evidence>
<proteinExistence type="predicted"/>
<dbReference type="Proteomes" id="UP000831113">
    <property type="component" value="Chromosome"/>
</dbReference>
<evidence type="ECO:0000313" key="3">
    <source>
        <dbReference type="Proteomes" id="UP000831113"/>
    </source>
</evidence>